<dbReference type="InterPro" id="IPR041073">
    <property type="entry name" value="MobL"/>
</dbReference>
<accession>A0A923MKA9</accession>
<name>A0A923MKA9_9FIRM</name>
<feature type="compositionally biased region" description="Basic and acidic residues" evidence="1">
    <location>
        <begin position="522"/>
        <end position="533"/>
    </location>
</feature>
<dbReference type="AlphaFoldDB" id="A0A923MKA9"/>
<feature type="compositionally biased region" description="Polar residues" evidence="1">
    <location>
        <begin position="384"/>
        <end position="395"/>
    </location>
</feature>
<evidence type="ECO:0000256" key="1">
    <source>
        <dbReference type="SAM" id="MobiDB-lite"/>
    </source>
</evidence>
<dbReference type="EMBL" id="JACOQI010000041">
    <property type="protein sequence ID" value="MBC5772215.1"/>
    <property type="molecule type" value="Genomic_DNA"/>
</dbReference>
<feature type="compositionally biased region" description="Polar residues" evidence="1">
    <location>
        <begin position="451"/>
        <end position="462"/>
    </location>
</feature>
<dbReference type="Pfam" id="PF18555">
    <property type="entry name" value="MobL"/>
    <property type="match status" value="1"/>
</dbReference>
<feature type="region of interest" description="Disordered" evidence="1">
    <location>
        <begin position="384"/>
        <end position="472"/>
    </location>
</feature>
<comment type="caution">
    <text evidence="2">The sequence shown here is derived from an EMBL/GenBank/DDBJ whole genome shotgun (WGS) entry which is preliminary data.</text>
</comment>
<feature type="compositionally biased region" description="Low complexity" evidence="1">
    <location>
        <begin position="420"/>
        <end position="433"/>
    </location>
</feature>
<dbReference type="RefSeq" id="WP_187016347.1">
    <property type="nucleotide sequence ID" value="NZ_JACOQI010000041.1"/>
</dbReference>
<dbReference type="InterPro" id="IPR048102">
    <property type="entry name" value="MobP3"/>
</dbReference>
<keyword evidence="3" id="KW-1185">Reference proteome</keyword>
<feature type="region of interest" description="Disordered" evidence="1">
    <location>
        <begin position="507"/>
        <end position="533"/>
    </location>
</feature>
<organism evidence="2 3">
    <name type="scientific">Dysosmobacter segnis</name>
    <dbReference type="NCBI Taxonomy" id="2763042"/>
    <lineage>
        <taxon>Bacteria</taxon>
        <taxon>Bacillati</taxon>
        <taxon>Bacillota</taxon>
        <taxon>Clostridia</taxon>
        <taxon>Eubacteriales</taxon>
        <taxon>Oscillospiraceae</taxon>
        <taxon>Dysosmobacter</taxon>
    </lineage>
</organism>
<proteinExistence type="predicted"/>
<dbReference type="NCBIfam" id="NF041499">
    <property type="entry name" value="MobP3"/>
    <property type="match status" value="1"/>
</dbReference>
<gene>
    <name evidence="2" type="ORF">H8Z83_18190</name>
</gene>
<sequence length="533" mass="60648">MARIVLISPYLKGGQNAAKLAQRTRYVATRPGVELLADERSTLPTTKKQQDFIARLLKSFPSCWELIEYEEYLEHPTQGSASAFIQQVREDYMEALDQKENFIDYISHRPGVQKDGEHGLWDAHGKVQNLAQAVREVAEHIGNVWTPVIALRREDAERLGYDSAESWRALVNASVCDIAEAYKIQPDNLRWYAAFHQKPNQVHIHMILFSADSKEGYLTKEGIREMKSVFARRIYHADRMHIYQQKDTARQELQAQTRKAMVECIARLEHGTSDNPRLEQLTEELAERLLTVKGRKVYGYLPPRVKAIVDAIVEELAKDERVSAAYETWQTLYEQVCLDYDQRPPKRLTLSRQKEFRSVCNMVIQETLQWMAERQRCADAQRTSATSVESISPENSAAAKNAKVESTAPAVPAQPKSDRSTSAAPEDSASADDAASEGTTPPAAEDAPAFSQWSDHPNQQKGSAPAGSDYRAPTVGETVVRMLHHMSRIFEDNSKIDQIHRGLQIDRKRRQELQRKRLAMGHKPDDHEEQMFR</sequence>
<evidence type="ECO:0000313" key="3">
    <source>
        <dbReference type="Proteomes" id="UP000620327"/>
    </source>
</evidence>
<reference evidence="2" key="1">
    <citation type="submission" date="2020-08" db="EMBL/GenBank/DDBJ databases">
        <title>Genome public.</title>
        <authorList>
            <person name="Liu C."/>
            <person name="Sun Q."/>
        </authorList>
    </citation>
    <scope>NUCLEOTIDE SEQUENCE</scope>
    <source>
        <strain evidence="2">BX15</strain>
    </source>
</reference>
<evidence type="ECO:0000313" key="2">
    <source>
        <dbReference type="EMBL" id="MBC5772215.1"/>
    </source>
</evidence>
<dbReference type="Proteomes" id="UP000620327">
    <property type="component" value="Unassembled WGS sequence"/>
</dbReference>
<protein>
    <submittedName>
        <fullName evidence="2">Uncharacterized protein</fullName>
    </submittedName>
</protein>